<organism evidence="4 6">
    <name type="scientific">Providencia alcalifaciens</name>
    <dbReference type="NCBI Taxonomy" id="126385"/>
    <lineage>
        <taxon>Bacteria</taxon>
        <taxon>Pseudomonadati</taxon>
        <taxon>Pseudomonadota</taxon>
        <taxon>Gammaproteobacteria</taxon>
        <taxon>Enterobacterales</taxon>
        <taxon>Morganellaceae</taxon>
        <taxon>Providencia</taxon>
    </lineage>
</organism>
<comment type="caution">
    <text evidence="4">The sequence shown here is derived from an EMBL/GenBank/DDBJ whole genome shotgun (WGS) entry which is preliminary data.</text>
</comment>
<dbReference type="EMBL" id="WLUB01000011">
    <property type="protein sequence ID" value="MTC33627.1"/>
    <property type="molecule type" value="Genomic_DNA"/>
</dbReference>
<dbReference type="Pfam" id="PF01381">
    <property type="entry name" value="HTH_3"/>
    <property type="match status" value="1"/>
</dbReference>
<evidence type="ECO:0000313" key="6">
    <source>
        <dbReference type="Proteomes" id="UP000449944"/>
    </source>
</evidence>
<evidence type="ECO:0000259" key="1">
    <source>
        <dbReference type="PROSITE" id="PS50943"/>
    </source>
</evidence>
<dbReference type="EMBL" id="WLUB01000012">
    <property type="protein sequence ID" value="MTC33631.1"/>
    <property type="molecule type" value="Genomic_DNA"/>
</dbReference>
<evidence type="ECO:0000313" key="3">
    <source>
        <dbReference type="EMBL" id="MTC33627.1"/>
    </source>
</evidence>
<dbReference type="CDD" id="cd00093">
    <property type="entry name" value="HTH_XRE"/>
    <property type="match status" value="1"/>
</dbReference>
<accession>A0AAW9V7D8</accession>
<sequence>MKSNIDVSILISNELKKLREKTGLTTKEFSEIIKKKPQQLYRYEKGVNRIDIDTVIIYLRALDILPIDFFEEIDQKIELKKSNERFF</sequence>
<dbReference type="Gene3D" id="1.10.260.40">
    <property type="entry name" value="lambda repressor-like DNA-binding domains"/>
    <property type="match status" value="1"/>
</dbReference>
<protein>
    <submittedName>
        <fullName evidence="4">Helix-turn-helix domain-containing protein</fullName>
    </submittedName>
</protein>
<evidence type="ECO:0000313" key="2">
    <source>
        <dbReference type="EMBL" id="MTC33620.1"/>
    </source>
</evidence>
<dbReference type="EMBL" id="WLUB01000010">
    <property type="protein sequence ID" value="MTC33620.1"/>
    <property type="molecule type" value="Genomic_DNA"/>
</dbReference>
<dbReference type="Proteomes" id="UP000449944">
    <property type="component" value="Unassembled WGS sequence"/>
</dbReference>
<feature type="domain" description="HTH cro/C1-type" evidence="1">
    <location>
        <begin position="15"/>
        <end position="70"/>
    </location>
</feature>
<dbReference type="GO" id="GO:0003677">
    <property type="term" value="F:DNA binding"/>
    <property type="evidence" value="ECO:0007669"/>
    <property type="project" value="InterPro"/>
</dbReference>
<dbReference type="SMART" id="SM00530">
    <property type="entry name" value="HTH_XRE"/>
    <property type="match status" value="1"/>
</dbReference>
<reference evidence="4 6" key="1">
    <citation type="submission" date="2019-10" db="EMBL/GenBank/DDBJ databases">
        <title>Comparative genomic analysis of Providencia.</title>
        <authorList>
            <person name="Yuan C."/>
            <person name="Wei Y."/>
            <person name="Yin Z."/>
        </authorList>
    </citation>
    <scope>NUCLEOTIDE SEQUENCE [LARGE SCALE GENOMIC DNA]</scope>
    <source>
        <strain evidence="6">wls1934</strain>
        <strain evidence="4">Wls1934</strain>
    </source>
</reference>
<dbReference type="InterPro" id="IPR010982">
    <property type="entry name" value="Lambda_DNA-bd_dom_sf"/>
</dbReference>
<gene>
    <name evidence="2" type="ORF">GKR67_03210</name>
    <name evidence="3" type="ORF">GKR67_03245</name>
    <name evidence="4" type="ORF">GKR67_03265</name>
    <name evidence="5" type="ORF">GKR67_03310</name>
</gene>
<dbReference type="SUPFAM" id="SSF47413">
    <property type="entry name" value="lambda repressor-like DNA-binding domains"/>
    <property type="match status" value="1"/>
</dbReference>
<evidence type="ECO:0000313" key="4">
    <source>
        <dbReference type="EMBL" id="MTC33631.1"/>
    </source>
</evidence>
<evidence type="ECO:0000313" key="5">
    <source>
        <dbReference type="EMBL" id="MTC33638.1"/>
    </source>
</evidence>
<name>A0AAW9V7D8_9GAMM</name>
<dbReference type="InterPro" id="IPR001387">
    <property type="entry name" value="Cro/C1-type_HTH"/>
</dbReference>
<dbReference type="RefSeq" id="WP_006663537.1">
    <property type="nucleotide sequence ID" value="NZ_JBBMVT010000019.1"/>
</dbReference>
<dbReference type="PROSITE" id="PS50943">
    <property type="entry name" value="HTH_CROC1"/>
    <property type="match status" value="1"/>
</dbReference>
<proteinExistence type="predicted"/>
<dbReference type="AlphaFoldDB" id="A0AAW9V7D8"/>
<dbReference type="EMBL" id="WLUB01000013">
    <property type="protein sequence ID" value="MTC33638.1"/>
    <property type="molecule type" value="Genomic_DNA"/>
</dbReference>